<dbReference type="AlphaFoldDB" id="A0AAE3JHR6"/>
<accession>A0AAE3JHR6</accession>
<sequence length="136" mass="15434">MGVRGELFTTEVSLDNRTYFFNVKENRTGDVFLQVVESKSLEGTGFDRHAIVVFEDDMQRFLQGLENTLKFIEKTRKEKLKAGAAKPAAAKKKVYRKNPDGETTRAPRNAESSGEKTPRAAPRRVKVISKKDQEKK</sequence>
<comment type="similarity">
    <text evidence="1">Belongs to the PUR DNA-binding protein family.</text>
</comment>
<proteinExistence type="inferred from homology"/>
<protein>
    <submittedName>
        <fullName evidence="4">DUF3276 family protein</fullName>
    </submittedName>
</protein>
<organism evidence="4 5">
    <name type="scientific">Teretinema zuelzerae</name>
    <dbReference type="NCBI Taxonomy" id="156"/>
    <lineage>
        <taxon>Bacteria</taxon>
        <taxon>Pseudomonadati</taxon>
        <taxon>Spirochaetota</taxon>
        <taxon>Spirochaetia</taxon>
        <taxon>Spirochaetales</taxon>
        <taxon>Treponemataceae</taxon>
        <taxon>Teretinema</taxon>
    </lineage>
</organism>
<name>A0AAE3JHR6_9SPIR</name>
<evidence type="ECO:0000256" key="2">
    <source>
        <dbReference type="ARBA" id="ARBA00023125"/>
    </source>
</evidence>
<keyword evidence="5" id="KW-1185">Reference proteome</keyword>
<dbReference type="RefSeq" id="WP_230752228.1">
    <property type="nucleotide sequence ID" value="NZ_JAINWA010000001.1"/>
</dbReference>
<evidence type="ECO:0000313" key="4">
    <source>
        <dbReference type="EMBL" id="MCD1653308.1"/>
    </source>
</evidence>
<dbReference type="SMART" id="SM00712">
    <property type="entry name" value="PUR"/>
    <property type="match status" value="1"/>
</dbReference>
<dbReference type="Gene3D" id="3.10.450.700">
    <property type="match status" value="1"/>
</dbReference>
<keyword evidence="2" id="KW-0238">DNA-binding</keyword>
<dbReference type="GO" id="GO:0000977">
    <property type="term" value="F:RNA polymerase II transcription regulatory region sequence-specific DNA binding"/>
    <property type="evidence" value="ECO:0007669"/>
    <property type="project" value="InterPro"/>
</dbReference>
<evidence type="ECO:0000313" key="5">
    <source>
        <dbReference type="Proteomes" id="UP001198163"/>
    </source>
</evidence>
<reference evidence="4" key="1">
    <citation type="submission" date="2021-08" db="EMBL/GenBank/DDBJ databases">
        <title>Comparative analyses of Brucepasteria parasyntrophica and Teretinema zuelzerae.</title>
        <authorList>
            <person name="Song Y."/>
            <person name="Brune A."/>
        </authorList>
    </citation>
    <scope>NUCLEOTIDE SEQUENCE</scope>
    <source>
        <strain evidence="4">DSM 1903</strain>
    </source>
</reference>
<dbReference type="EMBL" id="JAINWA010000001">
    <property type="protein sequence ID" value="MCD1653308.1"/>
    <property type="molecule type" value="Genomic_DNA"/>
</dbReference>
<evidence type="ECO:0000256" key="3">
    <source>
        <dbReference type="SAM" id="MobiDB-lite"/>
    </source>
</evidence>
<dbReference type="InterPro" id="IPR006628">
    <property type="entry name" value="PUR-bd_fam"/>
</dbReference>
<dbReference type="Pfam" id="PF11680">
    <property type="entry name" value="DUF3276"/>
    <property type="match status" value="1"/>
</dbReference>
<dbReference type="Proteomes" id="UP001198163">
    <property type="component" value="Unassembled WGS sequence"/>
</dbReference>
<gene>
    <name evidence="4" type="ORF">K7J14_01175</name>
</gene>
<evidence type="ECO:0000256" key="1">
    <source>
        <dbReference type="ARBA" id="ARBA00009251"/>
    </source>
</evidence>
<comment type="caution">
    <text evidence="4">The sequence shown here is derived from an EMBL/GenBank/DDBJ whole genome shotgun (WGS) entry which is preliminary data.</text>
</comment>
<feature type="region of interest" description="Disordered" evidence="3">
    <location>
        <begin position="82"/>
        <end position="136"/>
    </location>
</feature>
<dbReference type="GO" id="GO:0032422">
    <property type="term" value="F:purine-rich negative regulatory element binding"/>
    <property type="evidence" value="ECO:0007669"/>
    <property type="project" value="InterPro"/>
</dbReference>